<feature type="compositionally biased region" description="Low complexity" evidence="5">
    <location>
        <begin position="193"/>
        <end position="207"/>
    </location>
</feature>
<protein>
    <submittedName>
        <fullName evidence="7">Membrane protein required for colicin V production</fullName>
    </submittedName>
</protein>
<feature type="region of interest" description="Disordered" evidence="5">
    <location>
        <begin position="169"/>
        <end position="243"/>
    </location>
</feature>
<dbReference type="Proteomes" id="UP001241747">
    <property type="component" value="Unassembled WGS sequence"/>
</dbReference>
<dbReference type="InterPro" id="IPR003825">
    <property type="entry name" value="Colicin-V_CvpA"/>
</dbReference>
<organism evidence="7 8">
    <name type="scientific">Xanthobacter agilis</name>
    <dbReference type="NCBI Taxonomy" id="47492"/>
    <lineage>
        <taxon>Bacteria</taxon>
        <taxon>Pseudomonadati</taxon>
        <taxon>Pseudomonadota</taxon>
        <taxon>Alphaproteobacteria</taxon>
        <taxon>Hyphomicrobiales</taxon>
        <taxon>Xanthobacteraceae</taxon>
        <taxon>Xanthobacter</taxon>
    </lineage>
</organism>
<evidence type="ECO:0000256" key="5">
    <source>
        <dbReference type="SAM" id="MobiDB-lite"/>
    </source>
</evidence>
<name>A0ABU0LJI5_XANAG</name>
<sequence>MPVTLLDIIVISVMLISGILAMVRGLLREVFSILSWAVAAGVTLFFYKPVLPYVKQYISQDTAATAATVGILFLGTLLIASIVSARISDVVLDSRIGALDRSLGFLFGLARGLLVMVVAFLFFNWLVPVKSQPPWVVNAKSRPALQSAGDWLMAQLPDDPENTILNKLKKQPVPEEGETPAAPAGGPRSDNMGLGAQGKAADAARGTAGQGAQGNQGSATANYRRTDQQGFDQLLESTRGTGQ</sequence>
<dbReference type="RefSeq" id="WP_237346967.1">
    <property type="nucleotide sequence ID" value="NZ_JABWGX010000026.1"/>
</dbReference>
<gene>
    <name evidence="7" type="ORF">QOZ94_004109</name>
</gene>
<dbReference type="EMBL" id="JAUSVY010000015">
    <property type="protein sequence ID" value="MDQ0507288.1"/>
    <property type="molecule type" value="Genomic_DNA"/>
</dbReference>
<dbReference type="Pfam" id="PF02674">
    <property type="entry name" value="Colicin_V"/>
    <property type="match status" value="1"/>
</dbReference>
<keyword evidence="8" id="KW-1185">Reference proteome</keyword>
<proteinExistence type="predicted"/>
<evidence type="ECO:0000313" key="8">
    <source>
        <dbReference type="Proteomes" id="UP001241747"/>
    </source>
</evidence>
<evidence type="ECO:0000256" key="6">
    <source>
        <dbReference type="SAM" id="Phobius"/>
    </source>
</evidence>
<comment type="caution">
    <text evidence="7">The sequence shown here is derived from an EMBL/GenBank/DDBJ whole genome shotgun (WGS) entry which is preliminary data.</text>
</comment>
<feature type="transmembrane region" description="Helical" evidence="6">
    <location>
        <begin position="30"/>
        <end position="50"/>
    </location>
</feature>
<feature type="transmembrane region" description="Helical" evidence="6">
    <location>
        <begin position="62"/>
        <end position="83"/>
    </location>
</feature>
<keyword evidence="2 6" id="KW-0812">Transmembrane</keyword>
<keyword evidence="3 6" id="KW-1133">Transmembrane helix</keyword>
<feature type="compositionally biased region" description="Polar residues" evidence="5">
    <location>
        <begin position="220"/>
        <end position="243"/>
    </location>
</feature>
<evidence type="ECO:0000256" key="2">
    <source>
        <dbReference type="ARBA" id="ARBA00022692"/>
    </source>
</evidence>
<evidence type="ECO:0000313" key="7">
    <source>
        <dbReference type="EMBL" id="MDQ0507288.1"/>
    </source>
</evidence>
<dbReference type="PANTHER" id="PTHR36926">
    <property type="entry name" value="COLICIN V PRODUCTION PROTEIN"/>
    <property type="match status" value="1"/>
</dbReference>
<dbReference type="PANTHER" id="PTHR36926:SF1">
    <property type="entry name" value="COLICIN V PRODUCTION PROTEIN"/>
    <property type="match status" value="1"/>
</dbReference>
<keyword evidence="4 6" id="KW-0472">Membrane</keyword>
<evidence type="ECO:0000256" key="3">
    <source>
        <dbReference type="ARBA" id="ARBA00022989"/>
    </source>
</evidence>
<reference evidence="7 8" key="1">
    <citation type="submission" date="2023-07" db="EMBL/GenBank/DDBJ databases">
        <title>Genomic Encyclopedia of Type Strains, Phase IV (KMG-IV): sequencing the most valuable type-strain genomes for metagenomic binning, comparative biology and taxonomic classification.</title>
        <authorList>
            <person name="Goeker M."/>
        </authorList>
    </citation>
    <scope>NUCLEOTIDE SEQUENCE [LARGE SCALE GENOMIC DNA]</scope>
    <source>
        <strain evidence="7 8">DSM 3770</strain>
    </source>
</reference>
<dbReference type="InterPro" id="IPR052719">
    <property type="entry name" value="CvpA-like"/>
</dbReference>
<feature type="transmembrane region" description="Helical" evidence="6">
    <location>
        <begin position="103"/>
        <end position="127"/>
    </location>
</feature>
<comment type="subcellular location">
    <subcellularLocation>
        <location evidence="1">Membrane</location>
        <topology evidence="1">Multi-pass membrane protein</topology>
    </subcellularLocation>
</comment>
<evidence type="ECO:0000256" key="1">
    <source>
        <dbReference type="ARBA" id="ARBA00004141"/>
    </source>
</evidence>
<feature type="transmembrane region" description="Helical" evidence="6">
    <location>
        <begin position="6"/>
        <end position="23"/>
    </location>
</feature>
<evidence type="ECO:0000256" key="4">
    <source>
        <dbReference type="ARBA" id="ARBA00023136"/>
    </source>
</evidence>
<accession>A0ABU0LJI5</accession>